<evidence type="ECO:0000256" key="2">
    <source>
        <dbReference type="SAM" id="Phobius"/>
    </source>
</evidence>
<feature type="compositionally biased region" description="Polar residues" evidence="1">
    <location>
        <begin position="434"/>
        <end position="443"/>
    </location>
</feature>
<sequence length="470" mass="48394">MAMTPTPSGMAAVASCSTGAFVYECPASAGACNGTALWAASPAPSPAPATDLLLASWDSTSSKVVVIGSFRDFSPSPPLQTVKASTIALAPSPPGPTWTQNTGTVSQISGSFDPSWWSNPRSIKASNGKMYAAGSTELASTKTASLARCEADGTSCAIIDVYAVASRAARGKTGTRVGLVDDVTNSQILVVALDDESGAREVELFSVSYDLATATFLGSLRPAGVTHTEFSEVTPIIDTGNSTLYVMVSGASDLYVYRTTLTGTVIGVDDAVAKVSPAPSPAIRVDSARGQVVNGKLVMVTVDDTTNKPGVFVCELDVSNCTYDAYTGSETVSSSARKTEVVFDVASLTIHAFAAAGSGPALHRYAITAVGFLVIVGLVAVLVVVLQRRKASKGNDDAEKAGGSKRRKRRSAGAKISRKSKSGSTNRRRRSTEPKSTPDASTDASDKSLEPSASSASLSADSSLVETTSS</sequence>
<dbReference type="AlphaFoldDB" id="A0A0L0D3Q7"/>
<keyword evidence="2" id="KW-0812">Transmembrane</keyword>
<dbReference type="EMBL" id="GL349444">
    <property type="protein sequence ID" value="KNC46934.1"/>
    <property type="molecule type" value="Genomic_DNA"/>
</dbReference>
<gene>
    <name evidence="3" type="ORF">AMSG_03366</name>
</gene>
<feature type="compositionally biased region" description="Basic residues" evidence="1">
    <location>
        <begin position="403"/>
        <end position="430"/>
    </location>
</feature>
<proteinExistence type="predicted"/>
<dbReference type="GeneID" id="25562976"/>
<name>A0A0L0D3Q7_THETB</name>
<keyword evidence="2" id="KW-0472">Membrane</keyword>
<keyword evidence="2" id="KW-1133">Transmembrane helix</keyword>
<dbReference type="Proteomes" id="UP000054408">
    <property type="component" value="Unassembled WGS sequence"/>
</dbReference>
<reference evidence="3 4" key="1">
    <citation type="submission" date="2010-05" db="EMBL/GenBank/DDBJ databases">
        <title>The Genome Sequence of Thecamonas trahens ATCC 50062.</title>
        <authorList>
            <consortium name="The Broad Institute Genome Sequencing Platform"/>
            <person name="Russ C."/>
            <person name="Cuomo C."/>
            <person name="Shea T."/>
            <person name="Young S.K."/>
            <person name="Zeng Q."/>
            <person name="Koehrsen M."/>
            <person name="Haas B."/>
            <person name="Borodovsky M."/>
            <person name="Guigo R."/>
            <person name="Alvarado L."/>
            <person name="Berlin A."/>
            <person name="Bochicchio J."/>
            <person name="Borenstein D."/>
            <person name="Chapman S."/>
            <person name="Chen Z."/>
            <person name="Freedman E."/>
            <person name="Gellesch M."/>
            <person name="Goldberg J."/>
            <person name="Griggs A."/>
            <person name="Gujja S."/>
            <person name="Heilman E."/>
            <person name="Heiman D."/>
            <person name="Hepburn T."/>
            <person name="Howarth C."/>
            <person name="Jen D."/>
            <person name="Larson L."/>
            <person name="Mehta T."/>
            <person name="Park D."/>
            <person name="Pearson M."/>
            <person name="Roberts A."/>
            <person name="Saif S."/>
            <person name="Shenoy N."/>
            <person name="Sisk P."/>
            <person name="Stolte C."/>
            <person name="Sykes S."/>
            <person name="Thomson T."/>
            <person name="Walk T."/>
            <person name="White J."/>
            <person name="Yandava C."/>
            <person name="Burger G."/>
            <person name="Gray M.W."/>
            <person name="Holland P.W.H."/>
            <person name="King N."/>
            <person name="Lang F.B.F."/>
            <person name="Roger A.J."/>
            <person name="Ruiz-Trillo I."/>
            <person name="Lander E."/>
            <person name="Nusbaum C."/>
        </authorList>
    </citation>
    <scope>NUCLEOTIDE SEQUENCE [LARGE SCALE GENOMIC DNA]</scope>
    <source>
        <strain evidence="3 4">ATCC 50062</strain>
    </source>
</reference>
<feature type="region of interest" description="Disordered" evidence="1">
    <location>
        <begin position="393"/>
        <end position="470"/>
    </location>
</feature>
<feature type="transmembrane region" description="Helical" evidence="2">
    <location>
        <begin position="365"/>
        <end position="386"/>
    </location>
</feature>
<feature type="compositionally biased region" description="Low complexity" evidence="1">
    <location>
        <begin position="450"/>
        <end position="464"/>
    </location>
</feature>
<organism evidence="3 4">
    <name type="scientific">Thecamonas trahens ATCC 50062</name>
    <dbReference type="NCBI Taxonomy" id="461836"/>
    <lineage>
        <taxon>Eukaryota</taxon>
        <taxon>Apusozoa</taxon>
        <taxon>Apusomonadida</taxon>
        <taxon>Apusomonadidae</taxon>
        <taxon>Thecamonas</taxon>
    </lineage>
</organism>
<accession>A0A0L0D3Q7</accession>
<evidence type="ECO:0000256" key="1">
    <source>
        <dbReference type="SAM" id="MobiDB-lite"/>
    </source>
</evidence>
<protein>
    <submittedName>
        <fullName evidence="3">Uncharacterized protein</fullName>
    </submittedName>
</protein>
<keyword evidence="4" id="KW-1185">Reference proteome</keyword>
<dbReference type="RefSeq" id="XP_013760206.1">
    <property type="nucleotide sequence ID" value="XM_013904752.1"/>
</dbReference>
<feature type="compositionally biased region" description="Basic and acidic residues" evidence="1">
    <location>
        <begin position="393"/>
        <end position="402"/>
    </location>
</feature>
<evidence type="ECO:0000313" key="4">
    <source>
        <dbReference type="Proteomes" id="UP000054408"/>
    </source>
</evidence>
<evidence type="ECO:0000313" key="3">
    <source>
        <dbReference type="EMBL" id="KNC46934.1"/>
    </source>
</evidence>